<evidence type="ECO:0000313" key="12">
    <source>
        <dbReference type="EMBL" id="QDV24215.1"/>
    </source>
</evidence>
<dbReference type="Proteomes" id="UP000318017">
    <property type="component" value="Chromosome"/>
</dbReference>
<dbReference type="EMBL" id="CP036298">
    <property type="protein sequence ID" value="QDV24215.1"/>
    <property type="molecule type" value="Genomic_DNA"/>
</dbReference>
<dbReference type="PANTHER" id="PTHR43289">
    <property type="entry name" value="MITOGEN-ACTIVATED PROTEIN KINASE KINASE KINASE 20-RELATED"/>
    <property type="match status" value="1"/>
</dbReference>
<dbReference type="FunFam" id="1.10.510.10:FF:000021">
    <property type="entry name" value="Serine/threonine protein kinase"/>
    <property type="match status" value="1"/>
</dbReference>
<name>A0A518G6K4_9BACT</name>
<dbReference type="PROSITE" id="PS50011">
    <property type="entry name" value="PROTEIN_KINASE_DOM"/>
    <property type="match status" value="1"/>
</dbReference>
<evidence type="ECO:0000256" key="7">
    <source>
        <dbReference type="PROSITE-ProRule" id="PRU10141"/>
    </source>
</evidence>
<dbReference type="InterPro" id="IPR011009">
    <property type="entry name" value="Kinase-like_dom_sf"/>
</dbReference>
<dbReference type="InterPro" id="IPR017441">
    <property type="entry name" value="Protein_kinase_ATP_BS"/>
</dbReference>
<keyword evidence="9" id="KW-1133">Transmembrane helix</keyword>
<keyword evidence="9" id="KW-0472">Membrane</keyword>
<dbReference type="Gene3D" id="3.40.30.10">
    <property type="entry name" value="Glutaredoxin"/>
    <property type="match status" value="1"/>
</dbReference>
<dbReference type="GO" id="GO:0004674">
    <property type="term" value="F:protein serine/threonine kinase activity"/>
    <property type="evidence" value="ECO:0007669"/>
    <property type="project" value="UniProtKB-KW"/>
</dbReference>
<dbReference type="Pfam" id="PF00069">
    <property type="entry name" value="Pkinase"/>
    <property type="match status" value="1"/>
</dbReference>
<keyword evidence="4 7" id="KW-0547">Nucleotide-binding</keyword>
<evidence type="ECO:0000256" key="9">
    <source>
        <dbReference type="SAM" id="Phobius"/>
    </source>
</evidence>
<evidence type="ECO:0000256" key="2">
    <source>
        <dbReference type="ARBA" id="ARBA00022527"/>
    </source>
</evidence>
<evidence type="ECO:0000256" key="8">
    <source>
        <dbReference type="SAM" id="MobiDB-lite"/>
    </source>
</evidence>
<keyword evidence="5 12" id="KW-0418">Kinase</keyword>
<dbReference type="InterPro" id="IPR008271">
    <property type="entry name" value="Ser/Thr_kinase_AS"/>
</dbReference>
<evidence type="ECO:0000256" key="4">
    <source>
        <dbReference type="ARBA" id="ARBA00022741"/>
    </source>
</evidence>
<feature type="domain" description="Thioredoxin" evidence="11">
    <location>
        <begin position="1016"/>
        <end position="1161"/>
    </location>
</feature>
<dbReference type="Gene3D" id="3.30.200.20">
    <property type="entry name" value="Phosphorylase Kinase, domain 1"/>
    <property type="match status" value="1"/>
</dbReference>
<dbReference type="Gene3D" id="1.10.510.10">
    <property type="entry name" value="Transferase(Phosphotransferase) domain 1"/>
    <property type="match status" value="1"/>
</dbReference>
<evidence type="ECO:0000256" key="1">
    <source>
        <dbReference type="ARBA" id="ARBA00012513"/>
    </source>
</evidence>
<gene>
    <name evidence="12" type="primary">pknB_10</name>
    <name evidence="12" type="ORF">Q31a_25300</name>
</gene>
<keyword evidence="2" id="KW-0723">Serine/threonine-protein kinase</keyword>
<dbReference type="PROSITE" id="PS00108">
    <property type="entry name" value="PROTEIN_KINASE_ST"/>
    <property type="match status" value="1"/>
</dbReference>
<accession>A0A518G6K4</accession>
<dbReference type="PANTHER" id="PTHR43289:SF6">
    <property type="entry name" value="SERINE_THREONINE-PROTEIN KINASE NEKL-3"/>
    <property type="match status" value="1"/>
</dbReference>
<dbReference type="GO" id="GO:0016491">
    <property type="term" value="F:oxidoreductase activity"/>
    <property type="evidence" value="ECO:0007669"/>
    <property type="project" value="InterPro"/>
</dbReference>
<dbReference type="PROSITE" id="PS00107">
    <property type="entry name" value="PROTEIN_KINASE_ATP"/>
    <property type="match status" value="1"/>
</dbReference>
<keyword evidence="3 12" id="KW-0808">Transferase</keyword>
<evidence type="ECO:0000259" key="11">
    <source>
        <dbReference type="PROSITE" id="PS51352"/>
    </source>
</evidence>
<keyword evidence="13" id="KW-1185">Reference proteome</keyword>
<evidence type="ECO:0000256" key="5">
    <source>
        <dbReference type="ARBA" id="ARBA00022777"/>
    </source>
</evidence>
<feature type="region of interest" description="Disordered" evidence="8">
    <location>
        <begin position="1392"/>
        <end position="1417"/>
    </location>
</feature>
<evidence type="ECO:0000256" key="6">
    <source>
        <dbReference type="ARBA" id="ARBA00022840"/>
    </source>
</evidence>
<reference evidence="12 13" key="1">
    <citation type="submission" date="2019-02" db="EMBL/GenBank/DDBJ databases">
        <title>Deep-cultivation of Planctomycetes and their phenomic and genomic characterization uncovers novel biology.</title>
        <authorList>
            <person name="Wiegand S."/>
            <person name="Jogler M."/>
            <person name="Boedeker C."/>
            <person name="Pinto D."/>
            <person name="Vollmers J."/>
            <person name="Rivas-Marin E."/>
            <person name="Kohn T."/>
            <person name="Peeters S.H."/>
            <person name="Heuer A."/>
            <person name="Rast P."/>
            <person name="Oberbeckmann S."/>
            <person name="Bunk B."/>
            <person name="Jeske O."/>
            <person name="Meyerdierks A."/>
            <person name="Storesund J.E."/>
            <person name="Kallscheuer N."/>
            <person name="Luecker S."/>
            <person name="Lage O.M."/>
            <person name="Pohl T."/>
            <person name="Merkel B.J."/>
            <person name="Hornburger P."/>
            <person name="Mueller R.-W."/>
            <person name="Bruemmer F."/>
            <person name="Labrenz M."/>
            <person name="Spormann A.M."/>
            <person name="Op den Camp H."/>
            <person name="Overmann J."/>
            <person name="Amann R."/>
            <person name="Jetten M.S.M."/>
            <person name="Mascher T."/>
            <person name="Medema M.H."/>
            <person name="Devos D.P."/>
            <person name="Kaster A.-K."/>
            <person name="Ovreas L."/>
            <person name="Rohde M."/>
            <person name="Galperin M.Y."/>
            <person name="Jogler C."/>
        </authorList>
    </citation>
    <scope>NUCLEOTIDE SEQUENCE [LARGE SCALE GENOMIC DNA]</scope>
    <source>
        <strain evidence="12 13">Q31a</strain>
    </source>
</reference>
<dbReference type="InterPro" id="IPR000866">
    <property type="entry name" value="AhpC/TSA"/>
</dbReference>
<dbReference type="RefSeq" id="WP_197356708.1">
    <property type="nucleotide sequence ID" value="NZ_CP036298.1"/>
</dbReference>
<keyword evidence="9" id="KW-0812">Transmembrane</keyword>
<dbReference type="EC" id="2.7.11.1" evidence="1"/>
<sequence>MNQSALCLDDAEVEELLSGEMALERTSELEQHLTACIDCREKLEHQVGDEGWWCDTQSSLRTGMLSERPSGTDEDSPERLLELLGPTDDPNMLGRIGAYEIIGLLGQGGMGAVFKGFDRSLNRFVAIKMLLPHLAASGAARKRFAREGQAVAAVVDDHVMAIHCVDEWQGVPYLVMTYSRGVSLQRRLQENGPLEVREILRIGMQAAKGLAAAHSQGIVHRDIKPANFFLDDNVERVQLMDFGLARAVDDASLTRSGTLAGTPQYMSPEQARAETVDHRSDLFSLGSVLYAMCVGHAPFRADTSYGVLRLITDTEPRPIRESNAEIPEWLCMTIEKLMSKQPSERFASAAEVAEVLEDCLAHTQHPTTTPLPKSVVALSPQRASRPPWLKFIAAAAAAAFIFIGFAGVILLEMEKGTIRIESNSTVDVPIRIIQGETIAREMTVSQEGATTRLRAGTYRIEVDGKSTHLEISGDRVTLKRRETWLAKIDVRSERERSATEASRPSDEQTATAIEAETVSDTLVPDVELPSDTQVHVVGCYGPVNHQPIEVFVKSTGKPMVVVLCCYSVANWNWSVDPEADVRGVILSGYNIQQFSHTAPKKSVPTIINTYSPVWKDITNSEKEERSKKCFYVDSPLEEKDFQRMLDRVAEVTGRNVTSFQTIPEAKEFVIDGKRGLEELEIAKRWLAFATGQDKNSERFRIIDYKLRELLVERELPTPTRQLAEKMDALNIPRLVDGTGGIAGDSTKISARRGPDAHPPKPNTPTPWADFCTEDPSFDGSAEVAALSSLNAEFRVMEAAYRKARDEAEDDSEVNRIRKELDPRAIMPAKYLAFEEKQRGTHSGLKALRTVARMAKGEFDPATNAHKALVEARRRLTTHYLDHHGLESIAELFDRLPFYIVEADGFRQTLADKSPHRETRAKAMLAQIVQGKDLLIYESELPGVLGKMVIDEEDSPQFNERLRNFRKKLENMDFKQLRADLNEKLKRLADSYSDVIVENYGTAGVAAQRLGHAINKVIVGADAPEITATDINGKGFRLSKLRGKVVVLLFAEHEDDYKEMYGPLRQLVAKYDWAPVEFVGIMSNSDPANLLAASERGDLPWRVIAQPLHNAPLQLDWGIERDCPVYIVDKQGILQRQLHMPYYGDGGYDAHEVDDKIAELLKNPYYGPSAAPAINASPSPALSPAPFKRSDTKRLDQSHATPETLMKRYAECQMKGDVVGCLDCYSDEVINGFAASYLMTAMIMHGAIFPGSPNDEDRKLAPEQQRFRDELEKLLKEATIENPPAIASTALLQAAEAYFSDNDSVKRGAITNDQATLIATSPTMLKDPRQFVKDFALWSEASEDEQSKKPLPKNRKYRIQYDGDSVWSVRVDDNSRMGLKRIGDTWLIHEPWSEAPKAGDPVGGSVRNRDLNLPAKEN</sequence>
<feature type="transmembrane region" description="Helical" evidence="9">
    <location>
        <begin position="388"/>
        <end position="411"/>
    </location>
</feature>
<dbReference type="SUPFAM" id="SSF56112">
    <property type="entry name" value="Protein kinase-like (PK-like)"/>
    <property type="match status" value="1"/>
</dbReference>
<dbReference type="InterPro" id="IPR000719">
    <property type="entry name" value="Prot_kinase_dom"/>
</dbReference>
<dbReference type="SMART" id="SM00220">
    <property type="entry name" value="S_TKc"/>
    <property type="match status" value="1"/>
</dbReference>
<feature type="binding site" evidence="7">
    <location>
        <position position="128"/>
    </location>
    <ligand>
        <name>ATP</name>
        <dbReference type="ChEBI" id="CHEBI:30616"/>
    </ligand>
</feature>
<dbReference type="CDD" id="cd02966">
    <property type="entry name" value="TlpA_like_family"/>
    <property type="match status" value="1"/>
</dbReference>
<dbReference type="CDD" id="cd14014">
    <property type="entry name" value="STKc_PknB_like"/>
    <property type="match status" value="1"/>
</dbReference>
<dbReference type="GO" id="GO:0016209">
    <property type="term" value="F:antioxidant activity"/>
    <property type="evidence" value="ECO:0007669"/>
    <property type="project" value="InterPro"/>
</dbReference>
<dbReference type="InterPro" id="IPR036249">
    <property type="entry name" value="Thioredoxin-like_sf"/>
</dbReference>
<dbReference type="Pfam" id="PF00578">
    <property type="entry name" value="AhpC-TSA"/>
    <property type="match status" value="1"/>
</dbReference>
<evidence type="ECO:0000256" key="3">
    <source>
        <dbReference type="ARBA" id="ARBA00022679"/>
    </source>
</evidence>
<evidence type="ECO:0000313" key="13">
    <source>
        <dbReference type="Proteomes" id="UP000318017"/>
    </source>
</evidence>
<dbReference type="SUPFAM" id="SSF52833">
    <property type="entry name" value="Thioredoxin-like"/>
    <property type="match status" value="1"/>
</dbReference>
<protein>
    <recommendedName>
        <fullName evidence="1">non-specific serine/threonine protein kinase</fullName>
        <ecNumber evidence="1">2.7.11.1</ecNumber>
    </recommendedName>
</protein>
<dbReference type="InterPro" id="IPR013766">
    <property type="entry name" value="Thioredoxin_domain"/>
</dbReference>
<feature type="domain" description="Protein kinase" evidence="10">
    <location>
        <begin position="99"/>
        <end position="368"/>
    </location>
</feature>
<keyword evidence="6 7" id="KW-0067">ATP-binding</keyword>
<dbReference type="KEGG" id="ahel:Q31a_25300"/>
<dbReference type="GO" id="GO:0005524">
    <property type="term" value="F:ATP binding"/>
    <property type="evidence" value="ECO:0007669"/>
    <property type="project" value="UniProtKB-UniRule"/>
</dbReference>
<organism evidence="12 13">
    <name type="scientific">Aureliella helgolandensis</name>
    <dbReference type="NCBI Taxonomy" id="2527968"/>
    <lineage>
        <taxon>Bacteria</taxon>
        <taxon>Pseudomonadati</taxon>
        <taxon>Planctomycetota</taxon>
        <taxon>Planctomycetia</taxon>
        <taxon>Pirellulales</taxon>
        <taxon>Pirellulaceae</taxon>
        <taxon>Aureliella</taxon>
    </lineage>
</organism>
<evidence type="ECO:0000259" key="10">
    <source>
        <dbReference type="PROSITE" id="PS50011"/>
    </source>
</evidence>
<proteinExistence type="predicted"/>
<dbReference type="PROSITE" id="PS51352">
    <property type="entry name" value="THIOREDOXIN_2"/>
    <property type="match status" value="1"/>
</dbReference>
<feature type="region of interest" description="Disordered" evidence="8">
    <location>
        <begin position="744"/>
        <end position="768"/>
    </location>
</feature>